<protein>
    <submittedName>
        <fullName evidence="2">Uncharacterized protein</fullName>
    </submittedName>
</protein>
<sequence length="250" mass="26417">MVRTLLSPVVLLTTAVGPAFALPGKRSSGLPASSTPVAGSGGDYATATASDVTTTAQTTESSPSATETIIIAAKGQDEVKADGNSKWLTYWVTREPDWCNGANSSHTITSPKVREYQQPPNIYYGSQYKDPDFLDGCSYDTNGHSFGCDGWSASCRVVTSNGLNGEKVATCDDLDVLKLITCVKDASATTATQTIEASDATTTGPNPAYTSSCNEVNLSLDAWKDEKMEDFLLDLLVNLSQVSSLITSKS</sequence>
<dbReference type="Proteomes" id="UP001147747">
    <property type="component" value="Unassembled WGS sequence"/>
</dbReference>
<dbReference type="EMBL" id="JAPZBU010000009">
    <property type="protein sequence ID" value="KAJ5386819.1"/>
    <property type="molecule type" value="Genomic_DNA"/>
</dbReference>
<keyword evidence="1" id="KW-0732">Signal</keyword>
<gene>
    <name evidence="2" type="ORF">N7509_009360</name>
</gene>
<feature type="signal peptide" evidence="1">
    <location>
        <begin position="1"/>
        <end position="21"/>
    </location>
</feature>
<dbReference type="GeneID" id="81372977"/>
<accession>A0A9W9VPG0</accession>
<name>A0A9W9VPG0_9EURO</name>
<dbReference type="OrthoDB" id="10556627at2759"/>
<proteinExistence type="predicted"/>
<evidence type="ECO:0000256" key="1">
    <source>
        <dbReference type="SAM" id="SignalP"/>
    </source>
</evidence>
<evidence type="ECO:0000313" key="2">
    <source>
        <dbReference type="EMBL" id="KAJ5386819.1"/>
    </source>
</evidence>
<dbReference type="RefSeq" id="XP_056484617.1">
    <property type="nucleotide sequence ID" value="XM_056633997.1"/>
</dbReference>
<organism evidence="2 3">
    <name type="scientific">Penicillium cosmopolitanum</name>
    <dbReference type="NCBI Taxonomy" id="1131564"/>
    <lineage>
        <taxon>Eukaryota</taxon>
        <taxon>Fungi</taxon>
        <taxon>Dikarya</taxon>
        <taxon>Ascomycota</taxon>
        <taxon>Pezizomycotina</taxon>
        <taxon>Eurotiomycetes</taxon>
        <taxon>Eurotiomycetidae</taxon>
        <taxon>Eurotiales</taxon>
        <taxon>Aspergillaceae</taxon>
        <taxon>Penicillium</taxon>
    </lineage>
</organism>
<comment type="caution">
    <text evidence="2">The sequence shown here is derived from an EMBL/GenBank/DDBJ whole genome shotgun (WGS) entry which is preliminary data.</text>
</comment>
<reference evidence="2" key="2">
    <citation type="journal article" date="2023" name="IMA Fungus">
        <title>Comparative genomic study of the Penicillium genus elucidates a diverse pangenome and 15 lateral gene transfer events.</title>
        <authorList>
            <person name="Petersen C."/>
            <person name="Sorensen T."/>
            <person name="Nielsen M.R."/>
            <person name="Sondergaard T.E."/>
            <person name="Sorensen J.L."/>
            <person name="Fitzpatrick D.A."/>
            <person name="Frisvad J.C."/>
            <person name="Nielsen K.L."/>
        </authorList>
    </citation>
    <scope>NUCLEOTIDE SEQUENCE</scope>
    <source>
        <strain evidence="2">IBT 29677</strain>
    </source>
</reference>
<dbReference type="AlphaFoldDB" id="A0A9W9VPG0"/>
<reference evidence="2" key="1">
    <citation type="submission" date="2022-12" db="EMBL/GenBank/DDBJ databases">
        <authorList>
            <person name="Petersen C."/>
        </authorList>
    </citation>
    <scope>NUCLEOTIDE SEQUENCE</scope>
    <source>
        <strain evidence="2">IBT 29677</strain>
    </source>
</reference>
<keyword evidence="3" id="KW-1185">Reference proteome</keyword>
<feature type="chain" id="PRO_5040785352" evidence="1">
    <location>
        <begin position="22"/>
        <end position="250"/>
    </location>
</feature>
<evidence type="ECO:0000313" key="3">
    <source>
        <dbReference type="Proteomes" id="UP001147747"/>
    </source>
</evidence>